<dbReference type="EMBL" id="GGEC01053092">
    <property type="protein sequence ID" value="MBX33576.1"/>
    <property type="molecule type" value="Transcribed_RNA"/>
</dbReference>
<sequence>MSSFFFSSSIVVVDLLTFDFDMLMVHLECVNRLNILILMVVFGQFVVV</sequence>
<protein>
    <submittedName>
        <fullName evidence="1">Uncharacterized protein</fullName>
    </submittedName>
</protein>
<organism evidence="1">
    <name type="scientific">Rhizophora mucronata</name>
    <name type="common">Asiatic mangrove</name>
    <dbReference type="NCBI Taxonomy" id="61149"/>
    <lineage>
        <taxon>Eukaryota</taxon>
        <taxon>Viridiplantae</taxon>
        <taxon>Streptophyta</taxon>
        <taxon>Embryophyta</taxon>
        <taxon>Tracheophyta</taxon>
        <taxon>Spermatophyta</taxon>
        <taxon>Magnoliopsida</taxon>
        <taxon>eudicotyledons</taxon>
        <taxon>Gunneridae</taxon>
        <taxon>Pentapetalae</taxon>
        <taxon>rosids</taxon>
        <taxon>fabids</taxon>
        <taxon>Malpighiales</taxon>
        <taxon>Rhizophoraceae</taxon>
        <taxon>Rhizophora</taxon>
    </lineage>
</organism>
<reference evidence="1" key="1">
    <citation type="submission" date="2018-02" db="EMBL/GenBank/DDBJ databases">
        <title>Rhizophora mucronata_Transcriptome.</title>
        <authorList>
            <person name="Meera S.P."/>
            <person name="Sreeshan A."/>
            <person name="Augustine A."/>
        </authorList>
    </citation>
    <scope>NUCLEOTIDE SEQUENCE</scope>
    <source>
        <tissue evidence="1">Leaf</tissue>
    </source>
</reference>
<evidence type="ECO:0000313" key="1">
    <source>
        <dbReference type="EMBL" id="MBX33576.1"/>
    </source>
</evidence>
<proteinExistence type="predicted"/>
<accession>A0A2P2MTP2</accession>
<name>A0A2P2MTP2_RHIMU</name>
<dbReference type="AlphaFoldDB" id="A0A2P2MTP2"/>